<evidence type="ECO:0000259" key="9">
    <source>
        <dbReference type="Pfam" id="PF26540"/>
    </source>
</evidence>
<dbReference type="NCBIfam" id="TIGR00612">
    <property type="entry name" value="ispG_gcpE"/>
    <property type="match status" value="1"/>
</dbReference>
<feature type="domain" description="IspG C-terminal" evidence="9">
    <location>
        <begin position="262"/>
        <end position="349"/>
    </location>
</feature>
<dbReference type="PIRSF" id="PIRSF004640">
    <property type="entry name" value="IspG"/>
    <property type="match status" value="1"/>
</dbReference>
<dbReference type="GO" id="GO:0019288">
    <property type="term" value="P:isopentenyl diphosphate biosynthetic process, methylerythritol 4-phosphate pathway"/>
    <property type="evidence" value="ECO:0007669"/>
    <property type="project" value="UniProtKB-UniRule"/>
</dbReference>
<reference evidence="10" key="1">
    <citation type="submission" date="2020-08" db="EMBL/GenBank/DDBJ databases">
        <title>Genome public.</title>
        <authorList>
            <person name="Liu C."/>
            <person name="Sun Q."/>
        </authorList>
    </citation>
    <scope>NUCLEOTIDE SEQUENCE</scope>
    <source>
        <strain evidence="10">NSJ-54</strain>
    </source>
</reference>
<dbReference type="InterPro" id="IPR016425">
    <property type="entry name" value="IspG_bac"/>
</dbReference>
<dbReference type="RefSeq" id="WP_262396805.1">
    <property type="nucleotide sequence ID" value="NZ_JACRTC010000001.1"/>
</dbReference>
<dbReference type="InterPro" id="IPR058578">
    <property type="entry name" value="IspG_TIM"/>
</dbReference>
<proteinExistence type="inferred from homology"/>
<sequence length="350" mass="37512">MIERRKTRSVRVGDVIIGSEAPVVIQSMLSAPSYDLNGNISQAIKLKEAGCQIIRIAVPDHDAVKLIGELKRRVGLPVVADIHFDYRLALESVEAGVDKVRINPGNIGGEDRVKAVAEACKSAGVPIRIGVNSGSIEREILAKHGGPTPDAMVESARYHCSLLEKYDFTDIVLSLKSSNVVDMIEAYEKIARLCDYPLHLGVTEAGTKEMGVVKSAVGIGSLLTRGIGDTIRVSLTDDPVEEIRAAQNILRSIGYYRKGVTLVSCPTCGRTRINLIELAGQVEEALRGVEKPLTVAVMGCVVNGPGEASQADIGVAGGDGCAVLFKKGQILRKIPEENILQELLAEIEKL</sequence>
<feature type="binding site" evidence="7">
    <location>
        <position position="300"/>
    </location>
    <ligand>
        <name>[4Fe-4S] cluster</name>
        <dbReference type="ChEBI" id="CHEBI:49883"/>
    </ligand>
</feature>
<dbReference type="EC" id="1.17.7.3" evidence="7"/>
<dbReference type="GO" id="GO:0005506">
    <property type="term" value="F:iron ion binding"/>
    <property type="evidence" value="ECO:0007669"/>
    <property type="project" value="InterPro"/>
</dbReference>
<evidence type="ECO:0000256" key="6">
    <source>
        <dbReference type="ARBA" id="ARBA00023229"/>
    </source>
</evidence>
<keyword evidence="1 7" id="KW-0004">4Fe-4S</keyword>
<evidence type="ECO:0000256" key="4">
    <source>
        <dbReference type="ARBA" id="ARBA00023004"/>
    </source>
</evidence>
<comment type="pathway">
    <text evidence="7">Isoprenoid biosynthesis; isopentenyl diphosphate biosynthesis via DXP pathway; isopentenyl diphosphate from 1-deoxy-D-xylulose 5-phosphate: step 5/6.</text>
</comment>
<evidence type="ECO:0000256" key="1">
    <source>
        <dbReference type="ARBA" id="ARBA00022485"/>
    </source>
</evidence>
<gene>
    <name evidence="7 10" type="primary">ispG</name>
    <name evidence="10" type="synonym">gcpE</name>
    <name evidence="10" type="ORF">H8709_02580</name>
</gene>
<dbReference type="GO" id="GO:0016114">
    <property type="term" value="P:terpenoid biosynthetic process"/>
    <property type="evidence" value="ECO:0007669"/>
    <property type="project" value="InterPro"/>
</dbReference>
<name>A0A926EB03_9FIRM</name>
<dbReference type="GO" id="GO:0046429">
    <property type="term" value="F:4-hydroxy-3-methylbut-2-en-1-yl diphosphate synthase activity (ferredoxin)"/>
    <property type="evidence" value="ECO:0007669"/>
    <property type="project" value="UniProtKB-UniRule"/>
</dbReference>
<dbReference type="InterPro" id="IPR004588">
    <property type="entry name" value="IspG_bac-typ"/>
</dbReference>
<dbReference type="SUPFAM" id="SSF56014">
    <property type="entry name" value="Nitrite and sulphite reductase 4Fe-4S domain-like"/>
    <property type="match status" value="1"/>
</dbReference>
<keyword evidence="3 7" id="KW-0560">Oxidoreductase</keyword>
<organism evidence="10 11">
    <name type="scientific">Zongyangia hominis</name>
    <dbReference type="NCBI Taxonomy" id="2763677"/>
    <lineage>
        <taxon>Bacteria</taxon>
        <taxon>Bacillati</taxon>
        <taxon>Bacillota</taxon>
        <taxon>Clostridia</taxon>
        <taxon>Eubacteriales</taxon>
        <taxon>Oscillospiraceae</taxon>
        <taxon>Zongyangia</taxon>
    </lineage>
</organism>
<dbReference type="GO" id="GO:0141197">
    <property type="term" value="F:4-hydroxy-3-methylbut-2-enyl-diphosphate synthase activity (flavodoxin)"/>
    <property type="evidence" value="ECO:0007669"/>
    <property type="project" value="UniProtKB-EC"/>
</dbReference>
<evidence type="ECO:0000256" key="3">
    <source>
        <dbReference type="ARBA" id="ARBA00023002"/>
    </source>
</evidence>
<evidence type="ECO:0000313" key="10">
    <source>
        <dbReference type="EMBL" id="MBC8569710.1"/>
    </source>
</evidence>
<dbReference type="InterPro" id="IPR011005">
    <property type="entry name" value="Dihydropteroate_synth-like_sf"/>
</dbReference>
<evidence type="ECO:0000256" key="7">
    <source>
        <dbReference type="HAMAP-Rule" id="MF_00159"/>
    </source>
</evidence>
<dbReference type="Proteomes" id="UP000660861">
    <property type="component" value="Unassembled WGS sequence"/>
</dbReference>
<feature type="binding site" evidence="7">
    <location>
        <position position="265"/>
    </location>
    <ligand>
        <name>[4Fe-4S] cluster</name>
        <dbReference type="ChEBI" id="CHEBI:49883"/>
    </ligand>
</feature>
<evidence type="ECO:0000313" key="11">
    <source>
        <dbReference type="Proteomes" id="UP000660861"/>
    </source>
</evidence>
<evidence type="ECO:0000256" key="5">
    <source>
        <dbReference type="ARBA" id="ARBA00023014"/>
    </source>
</evidence>
<dbReference type="Gene3D" id="3.30.413.10">
    <property type="entry name" value="Sulfite Reductase Hemoprotein, domain 1"/>
    <property type="match status" value="1"/>
</dbReference>
<dbReference type="GO" id="GO:0051539">
    <property type="term" value="F:4 iron, 4 sulfur cluster binding"/>
    <property type="evidence" value="ECO:0007669"/>
    <property type="project" value="UniProtKB-UniRule"/>
</dbReference>
<feature type="domain" description="IspG TIM-barrel" evidence="8">
    <location>
        <begin position="7"/>
        <end position="247"/>
    </location>
</feature>
<dbReference type="HAMAP" id="MF_00159">
    <property type="entry name" value="IspG"/>
    <property type="match status" value="1"/>
</dbReference>
<dbReference type="InterPro" id="IPR058579">
    <property type="entry name" value="IspG_C"/>
</dbReference>
<accession>A0A926EB03</accession>
<dbReference type="Pfam" id="PF26540">
    <property type="entry name" value="GcpE_C"/>
    <property type="match status" value="1"/>
</dbReference>
<comment type="cofactor">
    <cofactor evidence="7">
        <name>[4Fe-4S] cluster</name>
        <dbReference type="ChEBI" id="CHEBI:49883"/>
    </cofactor>
    <text evidence="7">Binds 1 [4Fe-4S] cluster.</text>
</comment>
<dbReference type="Gene3D" id="3.20.20.20">
    <property type="entry name" value="Dihydropteroate synthase-like"/>
    <property type="match status" value="1"/>
</dbReference>
<comment type="similarity">
    <text evidence="7">Belongs to the IspG family.</text>
</comment>
<protein>
    <recommendedName>
        <fullName evidence="7">4-hydroxy-3-methylbut-2-en-1-yl diphosphate synthase (flavodoxin)</fullName>
        <ecNumber evidence="7">1.17.7.3</ecNumber>
    </recommendedName>
    <alternativeName>
        <fullName evidence="7">1-hydroxy-2-methyl-2-(E)-butenyl 4-diphosphate synthase</fullName>
    </alternativeName>
</protein>
<keyword evidence="2 7" id="KW-0479">Metal-binding</keyword>
<evidence type="ECO:0000259" key="8">
    <source>
        <dbReference type="Pfam" id="PF04551"/>
    </source>
</evidence>
<dbReference type="AlphaFoldDB" id="A0A926EB03"/>
<dbReference type="NCBIfam" id="NF001540">
    <property type="entry name" value="PRK00366.1"/>
    <property type="match status" value="1"/>
</dbReference>
<keyword evidence="11" id="KW-1185">Reference proteome</keyword>
<keyword evidence="4 7" id="KW-0408">Iron</keyword>
<evidence type="ECO:0000256" key="2">
    <source>
        <dbReference type="ARBA" id="ARBA00022723"/>
    </source>
</evidence>
<keyword evidence="5 7" id="KW-0411">Iron-sulfur</keyword>
<dbReference type="Pfam" id="PF04551">
    <property type="entry name" value="GcpE"/>
    <property type="match status" value="1"/>
</dbReference>
<dbReference type="InterPro" id="IPR045854">
    <property type="entry name" value="NO2/SO3_Rdtase_4Fe4S_sf"/>
</dbReference>
<feature type="binding site" evidence="7">
    <location>
        <position position="307"/>
    </location>
    <ligand>
        <name>[4Fe-4S] cluster</name>
        <dbReference type="ChEBI" id="CHEBI:49883"/>
    </ligand>
</feature>
<dbReference type="PANTHER" id="PTHR30454">
    <property type="entry name" value="4-HYDROXY-3-METHYLBUT-2-EN-1-YL DIPHOSPHATE SYNTHASE"/>
    <property type="match status" value="1"/>
</dbReference>
<keyword evidence="6 7" id="KW-0414">Isoprene biosynthesis</keyword>
<dbReference type="PANTHER" id="PTHR30454:SF0">
    <property type="entry name" value="4-HYDROXY-3-METHYLBUT-2-EN-1-YL DIPHOSPHATE SYNTHASE (FERREDOXIN), CHLOROPLASTIC"/>
    <property type="match status" value="1"/>
</dbReference>
<dbReference type="FunFam" id="3.20.20.20:FF:000001">
    <property type="entry name" value="4-hydroxy-3-methylbut-2-en-1-yl diphosphate synthase (flavodoxin)"/>
    <property type="match status" value="1"/>
</dbReference>
<dbReference type="EMBL" id="JACRTC010000001">
    <property type="protein sequence ID" value="MBC8569710.1"/>
    <property type="molecule type" value="Genomic_DNA"/>
</dbReference>
<feature type="binding site" evidence="7">
    <location>
        <position position="268"/>
    </location>
    <ligand>
        <name>[4Fe-4S] cluster</name>
        <dbReference type="ChEBI" id="CHEBI:49883"/>
    </ligand>
</feature>
<dbReference type="SUPFAM" id="SSF51717">
    <property type="entry name" value="Dihydropteroate synthetase-like"/>
    <property type="match status" value="1"/>
</dbReference>
<comment type="function">
    <text evidence="7">Converts 2C-methyl-D-erythritol 2,4-cyclodiphosphate (ME-2,4cPP) into 1-hydroxy-2-methyl-2-(E)-butenyl 4-diphosphate.</text>
</comment>
<comment type="catalytic activity">
    <reaction evidence="7">
        <text>(2E)-4-hydroxy-3-methylbut-2-enyl diphosphate + oxidized [flavodoxin] + H2O + 2 H(+) = 2-C-methyl-D-erythritol 2,4-cyclic diphosphate + reduced [flavodoxin]</text>
        <dbReference type="Rhea" id="RHEA:43604"/>
        <dbReference type="Rhea" id="RHEA-COMP:10622"/>
        <dbReference type="Rhea" id="RHEA-COMP:10623"/>
        <dbReference type="ChEBI" id="CHEBI:15377"/>
        <dbReference type="ChEBI" id="CHEBI:15378"/>
        <dbReference type="ChEBI" id="CHEBI:57618"/>
        <dbReference type="ChEBI" id="CHEBI:58210"/>
        <dbReference type="ChEBI" id="CHEBI:58483"/>
        <dbReference type="ChEBI" id="CHEBI:128753"/>
        <dbReference type="EC" id="1.17.7.3"/>
    </reaction>
</comment>
<comment type="caution">
    <text evidence="10">The sequence shown here is derived from an EMBL/GenBank/DDBJ whole genome shotgun (WGS) entry which is preliminary data.</text>
</comment>